<feature type="domain" description="Herpesvirus envelope glycoprotein N" evidence="12">
    <location>
        <begin position="22"/>
        <end position="88"/>
    </location>
</feature>
<evidence type="ECO:0000259" key="12">
    <source>
        <dbReference type="Pfam" id="PF03554"/>
    </source>
</evidence>
<keyword evidence="5" id="KW-1043">Host membrane</keyword>
<evidence type="ECO:0000313" key="14">
    <source>
        <dbReference type="Proteomes" id="UP000152314"/>
    </source>
</evidence>
<evidence type="ECO:0000256" key="4">
    <source>
        <dbReference type="ARBA" id="ARBA00022844"/>
    </source>
</evidence>
<evidence type="ECO:0000256" key="7">
    <source>
        <dbReference type="ARBA" id="ARBA00022989"/>
    </source>
</evidence>
<organism evidence="13 14">
    <name type="scientific">Felid gammaherpesvirus 1</name>
    <dbReference type="NCBI Taxonomy" id="2560468"/>
    <lineage>
        <taxon>Viruses</taxon>
        <taxon>Duplodnaviria</taxon>
        <taxon>Heunggongvirae</taxon>
        <taxon>Peploviricota</taxon>
        <taxon>Herviviricetes</taxon>
        <taxon>Herpesvirales</taxon>
        <taxon>Orthoherpesviridae</taxon>
        <taxon>Gammaherpesvirinae</taxon>
        <taxon>Percavirus</taxon>
        <taxon>Percavirus felidgamma1</taxon>
    </lineage>
</organism>
<evidence type="ECO:0000256" key="6">
    <source>
        <dbReference type="ARBA" id="ARBA00022879"/>
    </source>
</evidence>
<evidence type="ECO:0000256" key="10">
    <source>
        <dbReference type="ARBA" id="ARBA00034089"/>
    </source>
</evidence>
<dbReference type="KEGG" id="vg:26100446"/>
<sequence length="90" mass="9949">MTYIPTLVTLIQVVTLIGANGSTSTTPSTPTPSTTPSFYDYSCNSDTYTLELTSFSSIWAIINMVVILISTIIYLIYICFNKFVNTMTLN</sequence>
<accession>A0A0M4LRT4</accession>
<dbReference type="RefSeq" id="YP_009173932.1">
    <property type="nucleotide sequence ID" value="NC_028099.1"/>
</dbReference>
<keyword evidence="8 11" id="KW-0472">Membrane</keyword>
<evidence type="ECO:0000256" key="8">
    <source>
        <dbReference type="ARBA" id="ARBA00023136"/>
    </source>
</evidence>
<keyword evidence="2" id="KW-0732">Signal</keyword>
<dbReference type="EMBL" id="KT595939">
    <property type="protein sequence ID" value="ALE14767.1"/>
    <property type="molecule type" value="Genomic_DNA"/>
</dbReference>
<evidence type="ECO:0000256" key="11">
    <source>
        <dbReference type="SAM" id="Phobius"/>
    </source>
</evidence>
<keyword evidence="7 11" id="KW-1133">Transmembrane helix</keyword>
<evidence type="ECO:0000256" key="2">
    <source>
        <dbReference type="ARBA" id="ARBA00022729"/>
    </source>
</evidence>
<protein>
    <submittedName>
        <fullName evidence="13">ORF53</fullName>
    </submittedName>
</protein>
<dbReference type="GeneID" id="26100446"/>
<name>A0A0M4LRT4_9GAMA</name>
<comment type="function">
    <text evidence="10">Envelope glycoprotein necessary for proper maturation of gM and modulation of its membrane fusion activity. Also plays a critical role in virion morphogenesis.</text>
</comment>
<dbReference type="Proteomes" id="UP000152314">
    <property type="component" value="Segment"/>
</dbReference>
<dbReference type="HAMAP" id="MF_04037">
    <property type="entry name" value="HSV_GN"/>
    <property type="match status" value="1"/>
</dbReference>
<dbReference type="Pfam" id="PF03554">
    <property type="entry name" value="Herpes_UL73"/>
    <property type="match status" value="1"/>
</dbReference>
<keyword evidence="3" id="KW-1040">Host Golgi apparatus</keyword>
<evidence type="ECO:0000256" key="3">
    <source>
        <dbReference type="ARBA" id="ARBA00022812"/>
    </source>
</evidence>
<evidence type="ECO:0000256" key="5">
    <source>
        <dbReference type="ARBA" id="ARBA00022870"/>
    </source>
</evidence>
<dbReference type="GO" id="GO:0019031">
    <property type="term" value="C:viral envelope"/>
    <property type="evidence" value="ECO:0007669"/>
    <property type="project" value="UniProtKB-KW"/>
</dbReference>
<keyword evidence="1 11" id="KW-0812">Transmembrane</keyword>
<keyword evidence="6" id="KW-0261">Viral envelope protein</keyword>
<dbReference type="InterPro" id="IPR005211">
    <property type="entry name" value="Herpes_glycoprotein_N_domain"/>
</dbReference>
<evidence type="ECO:0000256" key="9">
    <source>
        <dbReference type="ARBA" id="ARBA00023157"/>
    </source>
</evidence>
<evidence type="ECO:0000256" key="1">
    <source>
        <dbReference type="ARBA" id="ARBA00022692"/>
    </source>
</evidence>
<keyword evidence="9" id="KW-1015">Disulfide bond</keyword>
<feature type="transmembrane region" description="Helical" evidence="11">
    <location>
        <begin position="58"/>
        <end position="80"/>
    </location>
</feature>
<proteinExistence type="inferred from homology"/>
<keyword evidence="14" id="KW-1185">Reference proteome</keyword>
<evidence type="ECO:0000313" key="13">
    <source>
        <dbReference type="EMBL" id="ALE14767.1"/>
    </source>
</evidence>
<dbReference type="InterPro" id="IPR034707">
    <property type="entry name" value="HSV_GN"/>
</dbReference>
<reference evidence="13 14" key="1">
    <citation type="journal article" date="2015" name="Genome Announc.">
        <title>First Complete Genome Sequence of Felis catus Gammaherpesvirus 1.</title>
        <authorList>
            <person name="Troyer R.M."/>
            <person name="Lee J.S."/>
            <person name="Vuyisich M."/>
            <person name="Chain P."/>
            <person name="Lo C.C."/>
            <person name="Kronmiller B."/>
            <person name="Bracha S."/>
            <person name="Avery A.C."/>
            <person name="VandeWoude S."/>
        </authorList>
    </citation>
    <scope>NUCLEOTIDE SEQUENCE [LARGE SCALE GENOMIC DNA]</scope>
    <source>
        <strain evidence="13">31286</strain>
    </source>
</reference>
<keyword evidence="4" id="KW-0946">Virion</keyword>